<evidence type="ECO:0000313" key="1">
    <source>
        <dbReference type="EMBL" id="MBX41855.1"/>
    </source>
</evidence>
<organism evidence="1">
    <name type="scientific">Rhizophora mucronata</name>
    <name type="common">Asiatic mangrove</name>
    <dbReference type="NCBI Taxonomy" id="61149"/>
    <lineage>
        <taxon>Eukaryota</taxon>
        <taxon>Viridiplantae</taxon>
        <taxon>Streptophyta</taxon>
        <taxon>Embryophyta</taxon>
        <taxon>Tracheophyta</taxon>
        <taxon>Spermatophyta</taxon>
        <taxon>Magnoliopsida</taxon>
        <taxon>eudicotyledons</taxon>
        <taxon>Gunneridae</taxon>
        <taxon>Pentapetalae</taxon>
        <taxon>rosids</taxon>
        <taxon>fabids</taxon>
        <taxon>Malpighiales</taxon>
        <taxon>Rhizophoraceae</taxon>
        <taxon>Rhizophora</taxon>
    </lineage>
</organism>
<name>A0A2P2NH90_RHIMU</name>
<dbReference type="EMBL" id="GGEC01061371">
    <property type="protein sequence ID" value="MBX41855.1"/>
    <property type="molecule type" value="Transcribed_RNA"/>
</dbReference>
<proteinExistence type="predicted"/>
<accession>A0A2P2NH90</accession>
<protein>
    <submittedName>
        <fullName evidence="1">Uncharacterized protein</fullName>
    </submittedName>
</protein>
<sequence length="51" mass="5975">MCPYCMDTFNKESDLQKLVGIGRRFRLSNQKRSQIFGNQSLEKDTTAKLNY</sequence>
<dbReference type="AlphaFoldDB" id="A0A2P2NH90"/>
<reference evidence="1" key="1">
    <citation type="submission" date="2018-02" db="EMBL/GenBank/DDBJ databases">
        <title>Rhizophora mucronata_Transcriptome.</title>
        <authorList>
            <person name="Meera S.P."/>
            <person name="Sreeshan A."/>
            <person name="Augustine A."/>
        </authorList>
    </citation>
    <scope>NUCLEOTIDE SEQUENCE</scope>
    <source>
        <tissue evidence="1">Leaf</tissue>
    </source>
</reference>